<sequence>MQRIPKPWPSARDLITLLDKAGSSFTFATTLIQCVGGDLIPHRALQKLLASGDNGLDSLYKQVLSSVSLTRDFCQILGTIMSLEDNKSISFLGSFLSLQHEEVICGLLQVQSIIKIPGDDREPIMLYHTSLWDFLTIQSRSKRYYIYPSLQHLHLAILSLQHLVKYPSKDFFEGDVVKYASLNWPHHILLAFQEQGSNVEETIMTTMVTLVKNLLIFQSKTWYNTLLNMSTGEREGMLSCVKDGKILFQTLQGSIITKNLIKIFQQVIDFYEENNFVGQYFA</sequence>
<keyword evidence="2" id="KW-1185">Reference proteome</keyword>
<evidence type="ECO:0000313" key="2">
    <source>
        <dbReference type="Proteomes" id="UP000001194"/>
    </source>
</evidence>
<organism evidence="2">
    <name type="scientific">Laccaria bicolor (strain S238N-H82 / ATCC MYA-4686)</name>
    <name type="common">Bicoloured deceiver</name>
    <name type="synonym">Laccaria laccata var. bicolor</name>
    <dbReference type="NCBI Taxonomy" id="486041"/>
    <lineage>
        <taxon>Eukaryota</taxon>
        <taxon>Fungi</taxon>
        <taxon>Dikarya</taxon>
        <taxon>Basidiomycota</taxon>
        <taxon>Agaricomycotina</taxon>
        <taxon>Agaricomycetes</taxon>
        <taxon>Agaricomycetidae</taxon>
        <taxon>Agaricales</taxon>
        <taxon>Agaricineae</taxon>
        <taxon>Hydnangiaceae</taxon>
        <taxon>Laccaria</taxon>
    </lineage>
</organism>
<dbReference type="KEGG" id="lbc:LACBIDRAFT_310101"/>
<accession>B0DTN3</accession>
<dbReference type="EMBL" id="DS547133">
    <property type="protein sequence ID" value="EDR02089.1"/>
    <property type="molecule type" value="Genomic_DNA"/>
</dbReference>
<dbReference type="GeneID" id="6082862"/>
<dbReference type="AlphaFoldDB" id="B0DTN3"/>
<dbReference type="OrthoDB" id="3027122at2759"/>
<evidence type="ECO:0000313" key="1">
    <source>
        <dbReference type="EMBL" id="EDR02089.1"/>
    </source>
</evidence>
<name>B0DTN3_LACBS</name>
<dbReference type="Proteomes" id="UP000001194">
    <property type="component" value="Unassembled WGS sequence"/>
</dbReference>
<reference evidence="1 2" key="1">
    <citation type="journal article" date="2008" name="Nature">
        <title>The genome of Laccaria bicolor provides insights into mycorrhizal symbiosis.</title>
        <authorList>
            <person name="Martin F."/>
            <person name="Aerts A."/>
            <person name="Ahren D."/>
            <person name="Brun A."/>
            <person name="Danchin E.G.J."/>
            <person name="Duchaussoy F."/>
            <person name="Gibon J."/>
            <person name="Kohler A."/>
            <person name="Lindquist E."/>
            <person name="Pereda V."/>
            <person name="Salamov A."/>
            <person name="Shapiro H.J."/>
            <person name="Wuyts J."/>
            <person name="Blaudez D."/>
            <person name="Buee M."/>
            <person name="Brokstein P."/>
            <person name="Canbaeck B."/>
            <person name="Cohen D."/>
            <person name="Courty P.E."/>
            <person name="Coutinho P.M."/>
            <person name="Delaruelle C."/>
            <person name="Detter J.C."/>
            <person name="Deveau A."/>
            <person name="DiFazio S."/>
            <person name="Duplessis S."/>
            <person name="Fraissinet-Tachet L."/>
            <person name="Lucic E."/>
            <person name="Frey-Klett P."/>
            <person name="Fourrey C."/>
            <person name="Feussner I."/>
            <person name="Gay G."/>
            <person name="Grimwood J."/>
            <person name="Hoegger P.J."/>
            <person name="Jain P."/>
            <person name="Kilaru S."/>
            <person name="Labbe J."/>
            <person name="Lin Y.C."/>
            <person name="Legue V."/>
            <person name="Le Tacon F."/>
            <person name="Marmeisse R."/>
            <person name="Melayah D."/>
            <person name="Montanini B."/>
            <person name="Muratet M."/>
            <person name="Nehls U."/>
            <person name="Niculita-Hirzel H."/>
            <person name="Oudot-Le Secq M.P."/>
            <person name="Peter M."/>
            <person name="Quesneville H."/>
            <person name="Rajashekar B."/>
            <person name="Reich M."/>
            <person name="Rouhier N."/>
            <person name="Schmutz J."/>
            <person name="Yin T."/>
            <person name="Chalot M."/>
            <person name="Henrissat B."/>
            <person name="Kuees U."/>
            <person name="Lucas S."/>
            <person name="Van de Peer Y."/>
            <person name="Podila G.K."/>
            <person name="Polle A."/>
            <person name="Pukkila P.J."/>
            <person name="Richardson P.M."/>
            <person name="Rouze P."/>
            <person name="Sanders I.R."/>
            <person name="Stajich J.E."/>
            <person name="Tunlid A."/>
            <person name="Tuskan G."/>
            <person name="Grigoriev I.V."/>
        </authorList>
    </citation>
    <scope>NUCLEOTIDE SEQUENCE [LARGE SCALE GENOMIC DNA]</scope>
    <source>
        <strain evidence="2">S238N-H82 / ATCC MYA-4686</strain>
    </source>
</reference>
<dbReference type="HOGENOM" id="CLU_067858_0_0_1"/>
<proteinExistence type="predicted"/>
<dbReference type="RefSeq" id="XP_001887246.1">
    <property type="nucleotide sequence ID" value="XM_001887211.1"/>
</dbReference>
<gene>
    <name evidence="1" type="ORF">LACBIDRAFT_310101</name>
</gene>
<protein>
    <submittedName>
        <fullName evidence="1">Predicted protein</fullName>
    </submittedName>
</protein>
<dbReference type="InParanoid" id="B0DTN3"/>